<dbReference type="InterPro" id="IPR055903">
    <property type="entry name" value="DUF7480"/>
</dbReference>
<comment type="caution">
    <text evidence="2">The sequence shown here is derived from an EMBL/GenBank/DDBJ whole genome shotgun (WGS) entry which is preliminary data.</text>
</comment>
<feature type="domain" description="DUF7480" evidence="1">
    <location>
        <begin position="8"/>
        <end position="71"/>
    </location>
</feature>
<dbReference type="Proteomes" id="UP000230463">
    <property type="component" value="Unassembled WGS sequence"/>
</dbReference>
<evidence type="ECO:0000259" key="1">
    <source>
        <dbReference type="Pfam" id="PF24295"/>
    </source>
</evidence>
<accession>A0A855FL59</accession>
<evidence type="ECO:0000313" key="3">
    <source>
        <dbReference type="Proteomes" id="UP000230463"/>
    </source>
</evidence>
<protein>
    <recommendedName>
        <fullName evidence="1">DUF7480 domain-containing protein</fullName>
    </recommendedName>
</protein>
<sequence>MATEVVQIGVGQLSSKYYYDPSKPYYVKTQECIFFNYNFQNNIPYAISFTSTENINDEWKSWVRHMRIKKNTDGTLQLLLDENAIDVTQ</sequence>
<evidence type="ECO:0000313" key="2">
    <source>
        <dbReference type="EMBL" id="PIT59749.1"/>
    </source>
</evidence>
<dbReference type="Pfam" id="PF24295">
    <property type="entry name" value="DUF7480"/>
    <property type="match status" value="1"/>
</dbReference>
<name>A0A855FL59_9NEIS</name>
<gene>
    <name evidence="2" type="ORF">BHC57_05485</name>
</gene>
<reference evidence="2 3" key="1">
    <citation type="journal article" date="2017" name="MBio">
        <title>Type VI secretion-mediated competition in the bee gut microbiome.</title>
        <authorList>
            <person name="Steele M.I."/>
            <person name="Kwong W.K."/>
            <person name="Powell J.E."/>
            <person name="Whiteley M."/>
            <person name="Moran N.A."/>
        </authorList>
    </citation>
    <scope>NUCLEOTIDE SEQUENCE [LARGE SCALE GENOMIC DNA]</scope>
    <source>
        <strain evidence="2 3">HK3</strain>
    </source>
</reference>
<organism evidence="2 3">
    <name type="scientific">Snodgrassella alvi</name>
    <dbReference type="NCBI Taxonomy" id="1196083"/>
    <lineage>
        <taxon>Bacteria</taxon>
        <taxon>Pseudomonadati</taxon>
        <taxon>Pseudomonadota</taxon>
        <taxon>Betaproteobacteria</taxon>
        <taxon>Neisseriales</taxon>
        <taxon>Neisseriaceae</taxon>
        <taxon>Snodgrassella</taxon>
    </lineage>
</organism>
<dbReference type="AlphaFoldDB" id="A0A855FL59"/>
<dbReference type="EMBL" id="MEIU01000057">
    <property type="protein sequence ID" value="PIT59749.1"/>
    <property type="molecule type" value="Genomic_DNA"/>
</dbReference>
<dbReference type="RefSeq" id="WP_100123634.1">
    <property type="nucleotide sequence ID" value="NZ_MEIU01000057.1"/>
</dbReference>
<proteinExistence type="predicted"/>